<dbReference type="Proteomes" id="UP000006873">
    <property type="component" value="Chromosome"/>
</dbReference>
<evidence type="ECO:0000313" key="2">
    <source>
        <dbReference type="Proteomes" id="UP000006873"/>
    </source>
</evidence>
<accession>E3GLD1</accession>
<dbReference type="EMBL" id="CP002273">
    <property type="protein sequence ID" value="ADO36445.1"/>
    <property type="molecule type" value="Genomic_DNA"/>
</dbReference>
<gene>
    <name evidence="1" type="ordered locus">ELI_1459</name>
</gene>
<proteinExistence type="predicted"/>
<dbReference type="HOGENOM" id="CLU_3309912_0_0_9"/>
<reference evidence="1 2" key="2">
    <citation type="journal article" date="2011" name="J. Bacteriol.">
        <title>Complete genome sequence of a carbon monoxide-utilizing acetogen, Eubacterium limosum KIST612.</title>
        <authorList>
            <person name="Roh H."/>
            <person name="Ko H.J."/>
            <person name="Kim D."/>
            <person name="Choi D.G."/>
            <person name="Park S."/>
            <person name="Kim S."/>
            <person name="Chang I.S."/>
            <person name="Choi I.G."/>
        </authorList>
    </citation>
    <scope>NUCLEOTIDE SEQUENCE [LARGE SCALE GENOMIC DNA]</scope>
    <source>
        <strain evidence="1 2">KIST612</strain>
    </source>
</reference>
<reference key="1">
    <citation type="submission" date="2010-09" db="EMBL/GenBank/DDBJ databases">
        <authorList>
            <person name="Roh H."/>
            <person name="Ko H.-J."/>
            <person name="Kim D."/>
            <person name="Choi D.G."/>
            <person name="Park S."/>
            <person name="Kim S."/>
            <person name="Kim K.H."/>
            <person name="Chang I.S."/>
            <person name="Choi I.-G."/>
        </authorList>
    </citation>
    <scope>NUCLEOTIDE SEQUENCE</scope>
    <source>
        <strain>KIST612</strain>
    </source>
</reference>
<protein>
    <submittedName>
        <fullName evidence="1">Uncharacterized protein</fullName>
    </submittedName>
</protein>
<organism evidence="1 2">
    <name type="scientific">Eubacterium callanderi</name>
    <dbReference type="NCBI Taxonomy" id="53442"/>
    <lineage>
        <taxon>Bacteria</taxon>
        <taxon>Bacillati</taxon>
        <taxon>Bacillota</taxon>
        <taxon>Clostridia</taxon>
        <taxon>Eubacteriales</taxon>
        <taxon>Eubacteriaceae</taxon>
        <taxon>Eubacterium</taxon>
    </lineage>
</organism>
<evidence type="ECO:0000313" key="1">
    <source>
        <dbReference type="EMBL" id="ADO36445.1"/>
    </source>
</evidence>
<dbReference type="KEGG" id="elm:ELI_1459"/>
<sequence>MTPFSDEKAIETAAFGRKSNQNAQHFVPLILHSAFSILH</sequence>
<name>E3GLD1_9FIRM</name>
<dbReference type="AlphaFoldDB" id="E3GLD1"/>
<keyword evidence="2" id="KW-1185">Reference proteome</keyword>